<proteinExistence type="predicted"/>
<accession>J9E354</accession>
<gene>
    <name evidence="3" type="ORF">WUBG_17701</name>
</gene>
<protein>
    <submittedName>
        <fullName evidence="3">Uncharacterized protein</fullName>
    </submittedName>
</protein>
<dbReference type="PANTHER" id="PTHR12728">
    <property type="entry name" value="BRIX DOMAIN CONTAINING PROTEIN"/>
    <property type="match status" value="1"/>
</dbReference>
<dbReference type="AlphaFoldDB" id="J9E354"/>
<dbReference type="PANTHER" id="PTHR12728:SF0">
    <property type="entry name" value="RIBOSOME PRODUCTION FACTOR 2 HOMOLOG"/>
    <property type="match status" value="1"/>
</dbReference>
<keyword evidence="2" id="KW-0539">Nucleus</keyword>
<dbReference type="EMBL" id="ADBV01018725">
    <property type="protein sequence ID" value="EJW71392.1"/>
    <property type="molecule type" value="Genomic_DNA"/>
</dbReference>
<evidence type="ECO:0000313" key="3">
    <source>
        <dbReference type="EMBL" id="EJW71392.1"/>
    </source>
</evidence>
<evidence type="ECO:0000313" key="4">
    <source>
        <dbReference type="Proteomes" id="UP000004810"/>
    </source>
</evidence>
<organism evidence="3 4">
    <name type="scientific">Wuchereria bancrofti</name>
    <dbReference type="NCBI Taxonomy" id="6293"/>
    <lineage>
        <taxon>Eukaryota</taxon>
        <taxon>Metazoa</taxon>
        <taxon>Ecdysozoa</taxon>
        <taxon>Nematoda</taxon>
        <taxon>Chromadorea</taxon>
        <taxon>Rhabditida</taxon>
        <taxon>Spirurina</taxon>
        <taxon>Spiruromorpha</taxon>
        <taxon>Filarioidea</taxon>
        <taxon>Onchocercidae</taxon>
        <taxon>Wuchereria</taxon>
    </lineage>
</organism>
<dbReference type="GO" id="GO:0019843">
    <property type="term" value="F:rRNA binding"/>
    <property type="evidence" value="ECO:0007669"/>
    <property type="project" value="InterPro"/>
</dbReference>
<name>J9E354_WUCBA</name>
<reference evidence="4" key="1">
    <citation type="submission" date="2012-08" db="EMBL/GenBank/DDBJ databases">
        <title>The Genome Sequence of Wuchereria bancrofti.</title>
        <authorList>
            <person name="Nutman T.B."/>
            <person name="Fink D.L."/>
            <person name="Russ C."/>
            <person name="Young S."/>
            <person name="Zeng Q."/>
            <person name="Koehrsen M."/>
            <person name="Alvarado L."/>
            <person name="Berlin A."/>
            <person name="Chapman S.B."/>
            <person name="Chen Z."/>
            <person name="Freedman E."/>
            <person name="Gellesch M."/>
            <person name="Goldberg J."/>
            <person name="Griggs A."/>
            <person name="Gujja S."/>
            <person name="Heilman E.R."/>
            <person name="Heiman D."/>
            <person name="Hepburn T."/>
            <person name="Howarth C."/>
            <person name="Jen D."/>
            <person name="Larson L."/>
            <person name="Lewis B."/>
            <person name="Mehta T."/>
            <person name="Park D."/>
            <person name="Pearson M."/>
            <person name="Roberts A."/>
            <person name="Saif S."/>
            <person name="Shea T."/>
            <person name="Shenoy N."/>
            <person name="Sisk P."/>
            <person name="Stolte C."/>
            <person name="Sykes S."/>
            <person name="Walk T."/>
            <person name="White J."/>
            <person name="Yandava C."/>
            <person name="Haas B."/>
            <person name="Henn M.R."/>
            <person name="Nusbaum C."/>
            <person name="Birren B."/>
        </authorList>
    </citation>
    <scope>NUCLEOTIDE SEQUENCE [LARGE SCALE GENOMIC DNA]</scope>
    <source>
        <strain evidence="4">NA</strain>
    </source>
</reference>
<dbReference type="GO" id="GO:0005730">
    <property type="term" value="C:nucleolus"/>
    <property type="evidence" value="ECO:0007669"/>
    <property type="project" value="UniProtKB-SubCell"/>
</dbReference>
<sequence>MGIGNLRKAKTRRGKRFLENRQPKVVENDKTAIIVKGGKTNQIVTDALADLYALEKAIGYAHEKV</sequence>
<dbReference type="Proteomes" id="UP000004810">
    <property type="component" value="Unassembled WGS sequence"/>
</dbReference>
<evidence type="ECO:0000256" key="1">
    <source>
        <dbReference type="ARBA" id="ARBA00004604"/>
    </source>
</evidence>
<dbReference type="GO" id="GO:0000027">
    <property type="term" value="P:ribosomal large subunit assembly"/>
    <property type="evidence" value="ECO:0007669"/>
    <property type="project" value="InterPro"/>
</dbReference>
<dbReference type="GO" id="GO:0000463">
    <property type="term" value="P:maturation of LSU-rRNA from tricistronic rRNA transcript (SSU-rRNA, 5.8S rRNA, LSU-rRNA)"/>
    <property type="evidence" value="ECO:0007669"/>
    <property type="project" value="TreeGrafter"/>
</dbReference>
<comment type="subcellular location">
    <subcellularLocation>
        <location evidence="1">Nucleus</location>
        <location evidence="1">Nucleolus</location>
    </subcellularLocation>
</comment>
<dbReference type="InterPro" id="IPR039770">
    <property type="entry name" value="Rpf2"/>
</dbReference>
<comment type="caution">
    <text evidence="3">The sequence shown here is derived from an EMBL/GenBank/DDBJ whole genome shotgun (WGS) entry which is preliminary data.</text>
</comment>
<evidence type="ECO:0000256" key="2">
    <source>
        <dbReference type="ARBA" id="ARBA00023242"/>
    </source>
</evidence>